<dbReference type="EMBL" id="WMIG01000027">
    <property type="protein sequence ID" value="MTH62198.1"/>
    <property type="molecule type" value="Genomic_DNA"/>
</dbReference>
<dbReference type="Proteomes" id="UP000449846">
    <property type="component" value="Unassembled WGS sequence"/>
</dbReference>
<dbReference type="RefSeq" id="WP_155042149.1">
    <property type="nucleotide sequence ID" value="NZ_WMIG01000027.1"/>
</dbReference>
<organism evidence="1 2">
    <name type="scientific">Paracoccus litorisediminis</name>
    <dbReference type="NCBI Taxonomy" id="2006130"/>
    <lineage>
        <taxon>Bacteria</taxon>
        <taxon>Pseudomonadati</taxon>
        <taxon>Pseudomonadota</taxon>
        <taxon>Alphaproteobacteria</taxon>
        <taxon>Rhodobacterales</taxon>
        <taxon>Paracoccaceae</taxon>
        <taxon>Paracoccus</taxon>
    </lineage>
</organism>
<accession>A0A844HSX2</accession>
<gene>
    <name evidence="1" type="ORF">GL300_23685</name>
</gene>
<protein>
    <recommendedName>
        <fullName evidence="3">Polysaccharide pyruvyl transferase domain-containing protein</fullName>
    </recommendedName>
</protein>
<reference evidence="1 2" key="1">
    <citation type="submission" date="2019-11" db="EMBL/GenBank/DDBJ databases">
        <authorList>
            <person name="Dong K."/>
        </authorList>
    </citation>
    <scope>NUCLEOTIDE SEQUENCE [LARGE SCALE GENOMIC DNA]</scope>
    <source>
        <strain evidence="1 2">NBRC 112902</strain>
    </source>
</reference>
<evidence type="ECO:0000313" key="2">
    <source>
        <dbReference type="Proteomes" id="UP000449846"/>
    </source>
</evidence>
<evidence type="ECO:0008006" key="3">
    <source>
        <dbReference type="Google" id="ProtNLM"/>
    </source>
</evidence>
<comment type="caution">
    <text evidence="1">The sequence shown here is derived from an EMBL/GenBank/DDBJ whole genome shotgun (WGS) entry which is preliminary data.</text>
</comment>
<sequence length="372" mass="41574">MYSFAGNKNFGDDYIASEWIRFNKKSGYGKQILFSSDSTWLQSYHMQDGAIFNNVLPAIIHQHAKEMRENLGVERLSVAQYIECGNAAADFLIESDQWRGLIRNIVSLQACGGGYVNQIFPQVYSVVSMMKRLGERLAVPLYGTGLGLCPMDTTDSAITSVFEGFERIECRDRESLNALNETGGKIASSFGCDDTFLTPVRYAQQPTRKPTLFINIQSDSNAHLQSEILNRVQNLAGQLKDTHTVNYIHFFQRSDARFLSALKNVVDISAVYSKDQLYAGGLPFQQGDICVSSRFHLHMLASRLGAKGAYVSGRPGYYDIKHRSVVDLGSNWIDLMDESFVPESILSQSAPEMDECSLMMSKRALATEILMN</sequence>
<evidence type="ECO:0000313" key="1">
    <source>
        <dbReference type="EMBL" id="MTH62198.1"/>
    </source>
</evidence>
<name>A0A844HSX2_9RHOB</name>
<dbReference type="AlphaFoldDB" id="A0A844HSX2"/>
<keyword evidence="2" id="KW-1185">Reference proteome</keyword>
<dbReference type="OrthoDB" id="8444043at2"/>
<proteinExistence type="predicted"/>